<organism evidence="15 16">
    <name type="scientific">Pontibaca salina</name>
    <dbReference type="NCBI Taxonomy" id="2795731"/>
    <lineage>
        <taxon>Bacteria</taxon>
        <taxon>Pseudomonadati</taxon>
        <taxon>Pseudomonadota</taxon>
        <taxon>Alphaproteobacteria</taxon>
        <taxon>Rhodobacterales</taxon>
        <taxon>Roseobacteraceae</taxon>
        <taxon>Pontibaca</taxon>
    </lineage>
</organism>
<dbReference type="InterPro" id="IPR002410">
    <property type="entry name" value="Peptidase_S33"/>
</dbReference>
<evidence type="ECO:0000256" key="5">
    <source>
        <dbReference type="ARBA" id="ARBA00021843"/>
    </source>
</evidence>
<evidence type="ECO:0000256" key="7">
    <source>
        <dbReference type="ARBA" id="ARBA00022490"/>
    </source>
</evidence>
<evidence type="ECO:0000256" key="8">
    <source>
        <dbReference type="ARBA" id="ARBA00022670"/>
    </source>
</evidence>
<accession>A0A934LZM9</accession>
<evidence type="ECO:0000256" key="9">
    <source>
        <dbReference type="ARBA" id="ARBA00022801"/>
    </source>
</evidence>
<protein>
    <recommendedName>
        <fullName evidence="5 11">Proline iminopeptidase</fullName>
        <shortName evidence="11">PIP</shortName>
        <ecNumber evidence="4 11">3.4.11.5</ecNumber>
    </recommendedName>
    <alternativeName>
        <fullName evidence="10 11">Prolyl aminopeptidase</fullName>
    </alternativeName>
</protein>
<evidence type="ECO:0000313" key="15">
    <source>
        <dbReference type="EMBL" id="MBI6629155.1"/>
    </source>
</evidence>
<dbReference type="GO" id="GO:0004177">
    <property type="term" value="F:aminopeptidase activity"/>
    <property type="evidence" value="ECO:0007669"/>
    <property type="project" value="UniProtKB-UniRule"/>
</dbReference>
<dbReference type="SUPFAM" id="SSF53474">
    <property type="entry name" value="alpha/beta-Hydrolases"/>
    <property type="match status" value="1"/>
</dbReference>
<dbReference type="PANTHER" id="PTHR43722:SF1">
    <property type="entry name" value="PROLINE IMINOPEPTIDASE"/>
    <property type="match status" value="1"/>
</dbReference>
<evidence type="ECO:0000256" key="6">
    <source>
        <dbReference type="ARBA" id="ARBA00022438"/>
    </source>
</evidence>
<dbReference type="Proteomes" id="UP000613255">
    <property type="component" value="Unassembled WGS sequence"/>
</dbReference>
<dbReference type="PIRSF" id="PIRSF006431">
    <property type="entry name" value="Pept_S33"/>
    <property type="match status" value="1"/>
</dbReference>
<name>A0A934LZM9_9RHOB</name>
<keyword evidence="7 11" id="KW-0963">Cytoplasm</keyword>
<gene>
    <name evidence="15" type="primary">pip</name>
    <name evidence="15" type="ORF">JAO82_04590</name>
</gene>
<evidence type="ECO:0000259" key="14">
    <source>
        <dbReference type="Pfam" id="PF00561"/>
    </source>
</evidence>
<dbReference type="EC" id="3.4.11.5" evidence="4 11"/>
<dbReference type="PANTHER" id="PTHR43722">
    <property type="entry name" value="PROLINE IMINOPEPTIDASE"/>
    <property type="match status" value="1"/>
</dbReference>
<dbReference type="InterPro" id="IPR029058">
    <property type="entry name" value="AB_hydrolase_fold"/>
</dbReference>
<evidence type="ECO:0000256" key="4">
    <source>
        <dbReference type="ARBA" id="ARBA00012568"/>
    </source>
</evidence>
<keyword evidence="16" id="KW-1185">Reference proteome</keyword>
<dbReference type="GO" id="GO:0006508">
    <property type="term" value="P:proteolysis"/>
    <property type="evidence" value="ECO:0007669"/>
    <property type="project" value="UniProtKB-KW"/>
</dbReference>
<comment type="catalytic activity">
    <reaction evidence="1 11 13">
        <text>Release of N-terminal proline from a peptide.</text>
        <dbReference type="EC" id="3.4.11.5"/>
    </reaction>
</comment>
<evidence type="ECO:0000256" key="1">
    <source>
        <dbReference type="ARBA" id="ARBA00001585"/>
    </source>
</evidence>
<keyword evidence="6 11" id="KW-0031">Aminopeptidase</keyword>
<dbReference type="InterPro" id="IPR000073">
    <property type="entry name" value="AB_hydrolase_1"/>
</dbReference>
<dbReference type="Gene3D" id="3.40.50.1820">
    <property type="entry name" value="alpha/beta hydrolase"/>
    <property type="match status" value="1"/>
</dbReference>
<evidence type="ECO:0000313" key="16">
    <source>
        <dbReference type="Proteomes" id="UP000613255"/>
    </source>
</evidence>
<feature type="domain" description="AB hydrolase-1" evidence="14">
    <location>
        <begin position="26"/>
        <end position="287"/>
    </location>
</feature>
<keyword evidence="8 11" id="KW-0645">Protease</keyword>
<dbReference type="Pfam" id="PF00561">
    <property type="entry name" value="Abhydrolase_1"/>
    <property type="match status" value="1"/>
</dbReference>
<reference evidence="15" key="1">
    <citation type="submission" date="2020-12" db="EMBL/GenBank/DDBJ databases">
        <title>Pontibaca salina gen. nov., sp. nov., isolated from marine sediment.</title>
        <authorList>
            <person name="Bo J."/>
            <person name="Wang S."/>
            <person name="Song X."/>
            <person name="Du Z."/>
        </authorList>
    </citation>
    <scope>NUCLEOTIDE SEQUENCE</scope>
    <source>
        <strain evidence="15">S1109L</strain>
    </source>
</reference>
<dbReference type="GO" id="GO:0005737">
    <property type="term" value="C:cytoplasm"/>
    <property type="evidence" value="ECO:0007669"/>
    <property type="project" value="UniProtKB-SubCell"/>
</dbReference>
<comment type="subcellular location">
    <subcellularLocation>
        <location evidence="2 11">Cytoplasm</location>
    </subcellularLocation>
</comment>
<evidence type="ECO:0000256" key="13">
    <source>
        <dbReference type="RuleBase" id="RU003421"/>
    </source>
</evidence>
<proteinExistence type="inferred from homology"/>
<comment type="caution">
    <text evidence="15">The sequence shown here is derived from an EMBL/GenBank/DDBJ whole genome shotgun (WGS) entry which is preliminary data.</text>
</comment>
<dbReference type="RefSeq" id="WP_198685157.1">
    <property type="nucleotide sequence ID" value="NZ_JAEIJD010000002.1"/>
</dbReference>
<feature type="active site" description="Nucleophile" evidence="12">
    <location>
        <position position="99"/>
    </location>
</feature>
<dbReference type="EMBL" id="JAEIJD010000002">
    <property type="protein sequence ID" value="MBI6629155.1"/>
    <property type="molecule type" value="Genomic_DNA"/>
</dbReference>
<sequence>MSTGHVAVGDGHELYVETSGDIHGTPIVFLHGGPGSGAQAAHRKLFPESAYLVMFDQRGAGLSRPKGSRAANTTDHLIADMEKLRAQFGIDKWIVVGGSWGATLALAYAQRHPQQTLGLVLRSIFLGTRTELETAFCDNLAMFHPALHADFLALLPESERARPLDAYWAHILDNDTHHSRRFALAWHDTERILSQIAPTQTRLDPLRLNNRNMILPASPFMEAHYFSYDCFLKNRPLLQNAPALAEIPGIIVQARYDLLCPPSTSHRLAARWSGVEIRYVGQAGHSINDGQTMPAMQRAIIDMIGHIAP</sequence>
<dbReference type="PRINTS" id="PR00793">
    <property type="entry name" value="PROAMNOPTASE"/>
</dbReference>
<feature type="active site" evidence="12">
    <location>
        <position position="257"/>
    </location>
</feature>
<evidence type="ECO:0000256" key="11">
    <source>
        <dbReference type="PIRNR" id="PIRNR006431"/>
    </source>
</evidence>
<evidence type="ECO:0000256" key="12">
    <source>
        <dbReference type="PIRSR" id="PIRSR006431-1"/>
    </source>
</evidence>
<dbReference type="InterPro" id="IPR005944">
    <property type="entry name" value="Pro_iminopeptidase"/>
</dbReference>
<evidence type="ECO:0000256" key="3">
    <source>
        <dbReference type="ARBA" id="ARBA00010088"/>
    </source>
</evidence>
<evidence type="ECO:0000256" key="10">
    <source>
        <dbReference type="ARBA" id="ARBA00029605"/>
    </source>
</evidence>
<dbReference type="NCBIfam" id="TIGR01249">
    <property type="entry name" value="pro_imino_pep_1"/>
    <property type="match status" value="1"/>
</dbReference>
<keyword evidence="9 11" id="KW-0378">Hydrolase</keyword>
<feature type="active site" description="Proton donor" evidence="12">
    <location>
        <position position="285"/>
    </location>
</feature>
<dbReference type="AlphaFoldDB" id="A0A934LZM9"/>
<comment type="similarity">
    <text evidence="3 11 13">Belongs to the peptidase S33 family.</text>
</comment>
<evidence type="ECO:0000256" key="2">
    <source>
        <dbReference type="ARBA" id="ARBA00004496"/>
    </source>
</evidence>